<reference evidence="1" key="1">
    <citation type="submission" date="2023-10" db="EMBL/GenBank/DDBJ databases">
        <authorList>
            <person name="Rodriguez Cubillos JULIANA M."/>
            <person name="De Vega J."/>
        </authorList>
    </citation>
    <scope>NUCLEOTIDE SEQUENCE</scope>
</reference>
<accession>A0ACB0LDR4</accession>
<dbReference type="Proteomes" id="UP001177021">
    <property type="component" value="Unassembled WGS sequence"/>
</dbReference>
<proteinExistence type="predicted"/>
<dbReference type="EMBL" id="CASHSV030000513">
    <property type="protein sequence ID" value="CAJ2665417.1"/>
    <property type="molecule type" value="Genomic_DNA"/>
</dbReference>
<gene>
    <name evidence="1" type="ORF">MILVUS5_LOCUS30400</name>
</gene>
<evidence type="ECO:0000313" key="2">
    <source>
        <dbReference type="Proteomes" id="UP001177021"/>
    </source>
</evidence>
<keyword evidence="2" id="KW-1185">Reference proteome</keyword>
<sequence length="84" mass="9882">MPKLTLNCSPQNTSLRPFTLLPYNQLRHRHRHRSTTVRIKSKSKSPSPSSPSPSFHRNYSLTYSPSYRFHLFSESDRLQNHFVP</sequence>
<protein>
    <submittedName>
        <fullName evidence="1">Uncharacterized protein</fullName>
    </submittedName>
</protein>
<evidence type="ECO:0000313" key="1">
    <source>
        <dbReference type="EMBL" id="CAJ2665417.1"/>
    </source>
</evidence>
<organism evidence="1 2">
    <name type="scientific">Trifolium pratense</name>
    <name type="common">Red clover</name>
    <dbReference type="NCBI Taxonomy" id="57577"/>
    <lineage>
        <taxon>Eukaryota</taxon>
        <taxon>Viridiplantae</taxon>
        <taxon>Streptophyta</taxon>
        <taxon>Embryophyta</taxon>
        <taxon>Tracheophyta</taxon>
        <taxon>Spermatophyta</taxon>
        <taxon>Magnoliopsida</taxon>
        <taxon>eudicotyledons</taxon>
        <taxon>Gunneridae</taxon>
        <taxon>Pentapetalae</taxon>
        <taxon>rosids</taxon>
        <taxon>fabids</taxon>
        <taxon>Fabales</taxon>
        <taxon>Fabaceae</taxon>
        <taxon>Papilionoideae</taxon>
        <taxon>50 kb inversion clade</taxon>
        <taxon>NPAAA clade</taxon>
        <taxon>Hologalegina</taxon>
        <taxon>IRL clade</taxon>
        <taxon>Trifolieae</taxon>
        <taxon>Trifolium</taxon>
    </lineage>
</organism>
<comment type="caution">
    <text evidence="1">The sequence shown here is derived from an EMBL/GenBank/DDBJ whole genome shotgun (WGS) entry which is preliminary data.</text>
</comment>
<name>A0ACB0LDR4_TRIPR</name>